<sequence length="120" mass="13307">MTGVTLVDYENTRKGANTCNTCREQQGAFTERFMRYCTHCLPEGAPLTDIGGEEPGLPSYELERMRISADGAALVSRYAHCNICRCCLLLDACDGCERTMRHHVQRLLDIGGEGGESAWM</sequence>
<gene>
    <name evidence="1" type="ORF">EMWEY_00046920</name>
</gene>
<name>U6MCK9_EIMMA</name>
<protein>
    <submittedName>
        <fullName evidence="1">Uncharacterized protein</fullName>
    </submittedName>
</protein>
<reference evidence="1" key="1">
    <citation type="submission" date="2013-10" db="EMBL/GenBank/DDBJ databases">
        <title>Genomic analysis of the causative agents of coccidiosis in chickens.</title>
        <authorList>
            <person name="Reid A.J."/>
            <person name="Blake D."/>
            <person name="Billington K."/>
            <person name="Browne H."/>
            <person name="Dunn M."/>
            <person name="Hung S."/>
            <person name="Kawahara F."/>
            <person name="Miranda-Saavedra D."/>
            <person name="Mourier T."/>
            <person name="Nagra H."/>
            <person name="Otto T.D."/>
            <person name="Rawlings N."/>
            <person name="Sanchez A."/>
            <person name="Sanders M."/>
            <person name="Subramaniam C."/>
            <person name="Tay Y."/>
            <person name="Dear P."/>
            <person name="Doerig C."/>
            <person name="Gruber A."/>
            <person name="Parkinson J."/>
            <person name="Shirley M."/>
            <person name="Wan K.L."/>
            <person name="Berriman M."/>
            <person name="Tomley F."/>
            <person name="Pain A."/>
        </authorList>
    </citation>
    <scope>NUCLEOTIDE SEQUENCE [LARGE SCALE GENOMIC DNA]</scope>
    <source>
        <strain evidence="1">Weybridge</strain>
    </source>
</reference>
<proteinExistence type="predicted"/>
<dbReference type="EMBL" id="HG722304">
    <property type="protein sequence ID" value="CDJ61967.1"/>
    <property type="molecule type" value="Genomic_DNA"/>
</dbReference>
<organism evidence="1 2">
    <name type="scientific">Eimeria maxima</name>
    <name type="common">Coccidian parasite</name>
    <dbReference type="NCBI Taxonomy" id="5804"/>
    <lineage>
        <taxon>Eukaryota</taxon>
        <taxon>Sar</taxon>
        <taxon>Alveolata</taxon>
        <taxon>Apicomplexa</taxon>
        <taxon>Conoidasida</taxon>
        <taxon>Coccidia</taxon>
        <taxon>Eucoccidiorida</taxon>
        <taxon>Eimeriorina</taxon>
        <taxon>Eimeriidae</taxon>
        <taxon>Eimeria</taxon>
    </lineage>
</organism>
<dbReference type="RefSeq" id="XP_013338617.1">
    <property type="nucleotide sequence ID" value="XM_013483163.1"/>
</dbReference>
<reference evidence="1" key="2">
    <citation type="submission" date="2013-10" db="EMBL/GenBank/DDBJ databases">
        <authorList>
            <person name="Aslett M."/>
        </authorList>
    </citation>
    <scope>NUCLEOTIDE SEQUENCE [LARGE SCALE GENOMIC DNA]</scope>
    <source>
        <strain evidence="1">Weybridge</strain>
    </source>
</reference>
<dbReference type="Proteomes" id="UP000030763">
    <property type="component" value="Unassembled WGS sequence"/>
</dbReference>
<evidence type="ECO:0000313" key="2">
    <source>
        <dbReference type="Proteomes" id="UP000030763"/>
    </source>
</evidence>
<dbReference type="GeneID" id="25338678"/>
<evidence type="ECO:0000313" key="1">
    <source>
        <dbReference type="EMBL" id="CDJ61967.1"/>
    </source>
</evidence>
<keyword evidence="2" id="KW-1185">Reference proteome</keyword>
<accession>U6MCK9</accession>
<dbReference type="AlphaFoldDB" id="U6MCK9"/>
<dbReference type="VEuPathDB" id="ToxoDB:EMWEY_00046920"/>